<evidence type="ECO:0000256" key="2">
    <source>
        <dbReference type="ARBA" id="ARBA00023110"/>
    </source>
</evidence>
<keyword evidence="3 4" id="KW-0413">Isomerase</keyword>
<dbReference type="PANTHER" id="PTHR11071:SF561">
    <property type="entry name" value="PEPTIDYL-PROLYL CIS-TRANS ISOMERASE D-RELATED"/>
    <property type="match status" value="1"/>
</dbReference>
<dbReference type="PANTHER" id="PTHR11071">
    <property type="entry name" value="PEPTIDYL-PROLYL CIS-TRANS ISOMERASE"/>
    <property type="match status" value="1"/>
</dbReference>
<name>A0A1X2G691_9FUNG</name>
<evidence type="ECO:0000256" key="3">
    <source>
        <dbReference type="ARBA" id="ARBA00023235"/>
    </source>
</evidence>
<dbReference type="SUPFAM" id="SSF50891">
    <property type="entry name" value="Cyclophilin-like"/>
    <property type="match status" value="1"/>
</dbReference>
<dbReference type="PRINTS" id="PR00153">
    <property type="entry name" value="CSAPPISMRASE"/>
</dbReference>
<dbReference type="GO" id="GO:0006457">
    <property type="term" value="P:protein folding"/>
    <property type="evidence" value="ECO:0007669"/>
    <property type="project" value="TreeGrafter"/>
</dbReference>
<keyword evidence="2 4" id="KW-0697">Rotamase</keyword>
<evidence type="ECO:0000256" key="4">
    <source>
        <dbReference type="RuleBase" id="RU363019"/>
    </source>
</evidence>
<dbReference type="EMBL" id="MCGT01000039">
    <property type="protein sequence ID" value="ORX46110.1"/>
    <property type="molecule type" value="Genomic_DNA"/>
</dbReference>
<dbReference type="AlphaFoldDB" id="A0A1X2G691"/>
<feature type="domain" description="PPIase cyclophilin-type" evidence="5">
    <location>
        <begin position="80"/>
        <end position="173"/>
    </location>
</feature>
<evidence type="ECO:0000313" key="6">
    <source>
        <dbReference type="EMBL" id="ORX46110.1"/>
    </source>
</evidence>
<dbReference type="InterPro" id="IPR029000">
    <property type="entry name" value="Cyclophilin-like_dom_sf"/>
</dbReference>
<comment type="similarity">
    <text evidence="4">Belongs to the cyclophilin-type PPIase family.</text>
</comment>
<dbReference type="Proteomes" id="UP000242146">
    <property type="component" value="Unassembled WGS sequence"/>
</dbReference>
<dbReference type="STRING" id="101127.A0A1X2G691"/>
<reference evidence="6 7" key="1">
    <citation type="submission" date="2016-07" db="EMBL/GenBank/DDBJ databases">
        <title>Pervasive Adenine N6-methylation of Active Genes in Fungi.</title>
        <authorList>
            <consortium name="DOE Joint Genome Institute"/>
            <person name="Mondo S.J."/>
            <person name="Dannebaum R.O."/>
            <person name="Kuo R.C."/>
            <person name="Labutti K."/>
            <person name="Haridas S."/>
            <person name="Kuo A."/>
            <person name="Salamov A."/>
            <person name="Ahrendt S.R."/>
            <person name="Lipzen A."/>
            <person name="Sullivan W."/>
            <person name="Andreopoulos W.B."/>
            <person name="Clum A."/>
            <person name="Lindquist E."/>
            <person name="Daum C."/>
            <person name="Ramamoorthy G.K."/>
            <person name="Gryganskyi A."/>
            <person name="Culley D."/>
            <person name="Magnuson J.K."/>
            <person name="James T.Y."/>
            <person name="O'Malley M.A."/>
            <person name="Stajich J.E."/>
            <person name="Spatafora J.W."/>
            <person name="Visel A."/>
            <person name="Grigoriev I.V."/>
        </authorList>
    </citation>
    <scope>NUCLEOTIDE SEQUENCE [LARGE SCALE GENOMIC DNA]</scope>
    <source>
        <strain evidence="6 7">NRRL 3301</strain>
    </source>
</reference>
<dbReference type="GO" id="GO:0016018">
    <property type="term" value="F:cyclosporin A binding"/>
    <property type="evidence" value="ECO:0007669"/>
    <property type="project" value="TreeGrafter"/>
</dbReference>
<gene>
    <name evidence="6" type="ORF">DM01DRAFT_282798</name>
</gene>
<organism evidence="6 7">
    <name type="scientific">Hesseltinella vesiculosa</name>
    <dbReference type="NCBI Taxonomy" id="101127"/>
    <lineage>
        <taxon>Eukaryota</taxon>
        <taxon>Fungi</taxon>
        <taxon>Fungi incertae sedis</taxon>
        <taxon>Mucoromycota</taxon>
        <taxon>Mucoromycotina</taxon>
        <taxon>Mucoromycetes</taxon>
        <taxon>Mucorales</taxon>
        <taxon>Cunninghamellaceae</taxon>
        <taxon>Hesseltinella</taxon>
    </lineage>
</organism>
<proteinExistence type="inferred from homology"/>
<dbReference type="EC" id="5.2.1.8" evidence="4"/>
<dbReference type="OrthoDB" id="193499at2759"/>
<dbReference type="InterPro" id="IPR002130">
    <property type="entry name" value="Cyclophilin-type_PPIase_dom"/>
</dbReference>
<comment type="caution">
    <text evidence="6">The sequence shown here is derived from an EMBL/GenBank/DDBJ whole genome shotgun (WGS) entry which is preliminary data.</text>
</comment>
<dbReference type="GO" id="GO:0003755">
    <property type="term" value="F:peptidyl-prolyl cis-trans isomerase activity"/>
    <property type="evidence" value="ECO:0007669"/>
    <property type="project" value="UniProtKB-UniRule"/>
</dbReference>
<keyword evidence="7" id="KW-1185">Reference proteome</keyword>
<evidence type="ECO:0000256" key="1">
    <source>
        <dbReference type="ARBA" id="ARBA00000971"/>
    </source>
</evidence>
<protein>
    <recommendedName>
        <fullName evidence="4">Peptidyl-prolyl cis-trans isomerase</fullName>
        <shortName evidence="4">PPIase</shortName>
        <ecNumber evidence="4">5.2.1.8</ecNumber>
    </recommendedName>
</protein>
<dbReference type="PROSITE" id="PS50072">
    <property type="entry name" value="CSA_PPIASE_2"/>
    <property type="match status" value="1"/>
</dbReference>
<comment type="catalytic activity">
    <reaction evidence="1 4">
        <text>[protein]-peptidylproline (omega=180) = [protein]-peptidylproline (omega=0)</text>
        <dbReference type="Rhea" id="RHEA:16237"/>
        <dbReference type="Rhea" id="RHEA-COMP:10747"/>
        <dbReference type="Rhea" id="RHEA-COMP:10748"/>
        <dbReference type="ChEBI" id="CHEBI:83833"/>
        <dbReference type="ChEBI" id="CHEBI:83834"/>
        <dbReference type="EC" id="5.2.1.8"/>
    </reaction>
</comment>
<evidence type="ECO:0000259" key="5">
    <source>
        <dbReference type="PROSITE" id="PS50072"/>
    </source>
</evidence>
<dbReference type="Gene3D" id="2.40.100.10">
    <property type="entry name" value="Cyclophilin-like"/>
    <property type="match status" value="1"/>
</dbReference>
<comment type="function">
    <text evidence="4">PPIases accelerate the folding of proteins. It catalyzes the cis-trans isomerization of proline imidic peptide bonds in oligopeptides.</text>
</comment>
<dbReference type="GO" id="GO:0005737">
    <property type="term" value="C:cytoplasm"/>
    <property type="evidence" value="ECO:0007669"/>
    <property type="project" value="TreeGrafter"/>
</dbReference>
<accession>A0A1X2G691</accession>
<sequence length="173" mass="19186">MQVFIDIAIGDVDQHHDQVQRHAKAHAWVKQWASTYGLESDDLDCLGDQDKETVRDILASDPTAQQEQWLVDAITPLAGGRLVFDLWMDKCPKTCENFLQLCQGGKISKSAKKPLHYQSTHLFRLVPNFIVQGGDVTRDDGSGGDSIYNGKFNDEKPGLIKFGAAGQLAMANR</sequence>
<dbReference type="Pfam" id="PF00160">
    <property type="entry name" value="Pro_isomerase"/>
    <property type="match status" value="1"/>
</dbReference>
<evidence type="ECO:0000313" key="7">
    <source>
        <dbReference type="Proteomes" id="UP000242146"/>
    </source>
</evidence>